<dbReference type="EMBL" id="SMKX01000111">
    <property type="protein sequence ID" value="TDD51876.1"/>
    <property type="molecule type" value="Genomic_DNA"/>
</dbReference>
<evidence type="ECO:0000313" key="2">
    <source>
        <dbReference type="EMBL" id="TDD51876.1"/>
    </source>
</evidence>
<reference evidence="2 3" key="1">
    <citation type="submission" date="2019-03" db="EMBL/GenBank/DDBJ databases">
        <title>Draft genome sequences of novel Actinobacteria.</title>
        <authorList>
            <person name="Sahin N."/>
            <person name="Ay H."/>
            <person name="Saygin H."/>
        </authorList>
    </citation>
    <scope>NUCLEOTIDE SEQUENCE [LARGE SCALE GENOMIC DNA]</scope>
    <source>
        <strain evidence="2 3">JCM 13523</strain>
    </source>
</reference>
<evidence type="ECO:0000313" key="3">
    <source>
        <dbReference type="Proteomes" id="UP000295124"/>
    </source>
</evidence>
<organism evidence="2 3">
    <name type="scientific">Kribbella antibiotica</name>
    <dbReference type="NCBI Taxonomy" id="190195"/>
    <lineage>
        <taxon>Bacteria</taxon>
        <taxon>Bacillati</taxon>
        <taxon>Actinomycetota</taxon>
        <taxon>Actinomycetes</taxon>
        <taxon>Propionibacteriales</taxon>
        <taxon>Kribbellaceae</taxon>
        <taxon>Kribbella</taxon>
    </lineage>
</organism>
<dbReference type="Proteomes" id="UP000295124">
    <property type="component" value="Unassembled WGS sequence"/>
</dbReference>
<feature type="region of interest" description="Disordered" evidence="1">
    <location>
        <begin position="72"/>
        <end position="94"/>
    </location>
</feature>
<comment type="caution">
    <text evidence="2">The sequence shown here is derived from an EMBL/GenBank/DDBJ whole genome shotgun (WGS) entry which is preliminary data.</text>
</comment>
<evidence type="ECO:0000256" key="1">
    <source>
        <dbReference type="SAM" id="MobiDB-lite"/>
    </source>
</evidence>
<name>A0A4R4Z266_9ACTN</name>
<protein>
    <submittedName>
        <fullName evidence="2">Uncharacterized protein</fullName>
    </submittedName>
</protein>
<proteinExistence type="predicted"/>
<gene>
    <name evidence="2" type="ORF">E1263_29725</name>
</gene>
<accession>A0A4R4Z266</accession>
<keyword evidence="3" id="KW-1185">Reference proteome</keyword>
<sequence>MRKNTSQTTDPGCLQLDPFPVAASGKTSRCEKSGTFQVSATAYWTVHWTGGGREGDIPLDFTRALPPRITDLRPVLVDPNGDPANVTPPPRRCP</sequence>
<dbReference type="OrthoDB" id="3742379at2"/>
<dbReference type="RefSeq" id="WP_132173322.1">
    <property type="nucleotide sequence ID" value="NZ_SMKX01000111.1"/>
</dbReference>
<dbReference type="AlphaFoldDB" id="A0A4R4Z266"/>